<dbReference type="AlphaFoldDB" id="A0AAD4CG41"/>
<name>A0AAD4CG41_ASPNN</name>
<reference evidence="2" key="2">
    <citation type="submission" date="2020-02" db="EMBL/GenBank/DDBJ databases">
        <authorList>
            <person name="Gilchrist C.L.M."/>
            <person name="Chooi Y.-H."/>
        </authorList>
    </citation>
    <scope>NUCLEOTIDE SEQUENCE</scope>
    <source>
        <strain evidence="2">MST-FP2251</strain>
    </source>
</reference>
<protein>
    <submittedName>
        <fullName evidence="2">Uncharacterized protein</fullName>
    </submittedName>
</protein>
<evidence type="ECO:0000313" key="2">
    <source>
        <dbReference type="EMBL" id="KAF9885891.1"/>
    </source>
</evidence>
<feature type="compositionally biased region" description="Basic residues" evidence="1">
    <location>
        <begin position="143"/>
        <end position="152"/>
    </location>
</feature>
<dbReference type="GO" id="GO:0015031">
    <property type="term" value="P:protein transport"/>
    <property type="evidence" value="ECO:0007669"/>
    <property type="project" value="TreeGrafter"/>
</dbReference>
<comment type="caution">
    <text evidence="2">The sequence shown here is derived from an EMBL/GenBank/DDBJ whole genome shotgun (WGS) entry which is preliminary data.</text>
</comment>
<dbReference type="InterPro" id="IPR011431">
    <property type="entry name" value="Trafficking_Pga2"/>
</dbReference>
<keyword evidence="3" id="KW-1185">Reference proteome</keyword>
<feature type="region of interest" description="Disordered" evidence="1">
    <location>
        <begin position="77"/>
        <end position="186"/>
    </location>
</feature>
<dbReference type="EMBL" id="VCAU01000087">
    <property type="protein sequence ID" value="KAF9885891.1"/>
    <property type="molecule type" value="Genomic_DNA"/>
</dbReference>
<dbReference type="PANTHER" id="PTHR28199">
    <property type="entry name" value="PROCESSING OF GAS1 AND ALP PROTEIN 2"/>
    <property type="match status" value="1"/>
</dbReference>
<proteinExistence type="predicted"/>
<sequence>MPSPDEARSVAGEALVDFFSQLFGFVQTIFTRFFGNLYLSFAQVSANRWTKVILSVVGYIVARPYIEAWFKKMSDRDRKREQEKEEAKRAAMGDKTAKVSANTLRGGSSSSGKVLGEVENTDDEVEDGEDFATASGVPEWSKNARKRQKKLQKNMEAEEKSERFSKEQIMELLDWSESEEEKGGKK</sequence>
<feature type="compositionally biased region" description="Acidic residues" evidence="1">
    <location>
        <begin position="119"/>
        <end position="130"/>
    </location>
</feature>
<organism evidence="2 3">
    <name type="scientific">Aspergillus nanangensis</name>
    <dbReference type="NCBI Taxonomy" id="2582783"/>
    <lineage>
        <taxon>Eukaryota</taxon>
        <taxon>Fungi</taxon>
        <taxon>Dikarya</taxon>
        <taxon>Ascomycota</taxon>
        <taxon>Pezizomycotina</taxon>
        <taxon>Eurotiomycetes</taxon>
        <taxon>Eurotiomycetidae</taxon>
        <taxon>Eurotiales</taxon>
        <taxon>Aspergillaceae</taxon>
        <taxon>Aspergillus</taxon>
        <taxon>Aspergillus subgen. Circumdati</taxon>
    </lineage>
</organism>
<accession>A0AAD4CG41</accession>
<dbReference type="Proteomes" id="UP001194746">
    <property type="component" value="Unassembled WGS sequence"/>
</dbReference>
<gene>
    <name evidence="2" type="ORF">FE257_012271</name>
</gene>
<feature type="compositionally biased region" description="Basic and acidic residues" evidence="1">
    <location>
        <begin position="153"/>
        <end position="169"/>
    </location>
</feature>
<feature type="compositionally biased region" description="Basic and acidic residues" evidence="1">
    <location>
        <begin position="77"/>
        <end position="97"/>
    </location>
</feature>
<evidence type="ECO:0000256" key="1">
    <source>
        <dbReference type="SAM" id="MobiDB-lite"/>
    </source>
</evidence>
<reference evidence="2" key="1">
    <citation type="journal article" date="2019" name="Beilstein J. Org. Chem.">
        <title>Nanangenines: drimane sesquiterpenoids as the dominant metabolite cohort of a novel Australian fungus, Aspergillus nanangensis.</title>
        <authorList>
            <person name="Lacey H.J."/>
            <person name="Gilchrist C.L.M."/>
            <person name="Crombie A."/>
            <person name="Kalaitzis J.A."/>
            <person name="Vuong D."/>
            <person name="Rutledge P.J."/>
            <person name="Turner P."/>
            <person name="Pitt J.I."/>
            <person name="Lacey E."/>
            <person name="Chooi Y.H."/>
            <person name="Piggott A.M."/>
        </authorList>
    </citation>
    <scope>NUCLEOTIDE SEQUENCE</scope>
    <source>
        <strain evidence="2">MST-FP2251</strain>
    </source>
</reference>
<feature type="compositionally biased region" description="Polar residues" evidence="1">
    <location>
        <begin position="99"/>
        <end position="112"/>
    </location>
</feature>
<dbReference type="PANTHER" id="PTHR28199:SF1">
    <property type="entry name" value="PROCESSING OF GAS1 AND ALP PROTEIN 2"/>
    <property type="match status" value="1"/>
</dbReference>
<evidence type="ECO:0000313" key="3">
    <source>
        <dbReference type="Proteomes" id="UP001194746"/>
    </source>
</evidence>
<dbReference type="Pfam" id="PF07543">
    <property type="entry name" value="PGA2"/>
    <property type="match status" value="1"/>
</dbReference>